<dbReference type="RefSeq" id="WP_147769918.1">
    <property type="nucleotide sequence ID" value="NZ_VRKQ01000021.1"/>
</dbReference>
<dbReference type="InterPro" id="IPR011330">
    <property type="entry name" value="Glyco_hydro/deAcase_b/a-brl"/>
</dbReference>
<gene>
    <name evidence="6" type="ORF">FUA22_17610</name>
</gene>
<dbReference type="GO" id="GO:0046872">
    <property type="term" value="F:metal ion binding"/>
    <property type="evidence" value="ECO:0007669"/>
    <property type="project" value="UniProtKB-KW"/>
</dbReference>
<dbReference type="Gene3D" id="3.20.20.370">
    <property type="entry name" value="Glycoside hydrolase/deacetylase"/>
    <property type="match status" value="1"/>
</dbReference>
<keyword evidence="7" id="KW-1185">Reference proteome</keyword>
<keyword evidence="4" id="KW-0460">Magnesium</keyword>
<evidence type="ECO:0000256" key="5">
    <source>
        <dbReference type="ARBA" id="ARBA00023277"/>
    </source>
</evidence>
<evidence type="ECO:0000313" key="7">
    <source>
        <dbReference type="Proteomes" id="UP000321080"/>
    </source>
</evidence>
<dbReference type="OrthoDB" id="9774177at2"/>
<dbReference type="GO" id="GO:0016787">
    <property type="term" value="F:hydrolase activity"/>
    <property type="evidence" value="ECO:0007669"/>
    <property type="project" value="UniProtKB-KW"/>
</dbReference>
<dbReference type="SUPFAM" id="SSF88713">
    <property type="entry name" value="Glycoside hydrolase/deacetylase"/>
    <property type="match status" value="1"/>
</dbReference>
<dbReference type="AlphaFoldDB" id="A0A5C7GDI4"/>
<dbReference type="Proteomes" id="UP000321080">
    <property type="component" value="Unassembled WGS sequence"/>
</dbReference>
<comment type="cofactor">
    <cofactor evidence="1">
        <name>Mg(2+)</name>
        <dbReference type="ChEBI" id="CHEBI:18420"/>
    </cofactor>
</comment>
<keyword evidence="3" id="KW-0378">Hydrolase</keyword>
<dbReference type="PANTHER" id="PTHR31609">
    <property type="entry name" value="YDJC DEACETYLASE FAMILY MEMBER"/>
    <property type="match status" value="1"/>
</dbReference>
<evidence type="ECO:0000256" key="2">
    <source>
        <dbReference type="ARBA" id="ARBA00022723"/>
    </source>
</evidence>
<evidence type="ECO:0000256" key="4">
    <source>
        <dbReference type="ARBA" id="ARBA00022842"/>
    </source>
</evidence>
<dbReference type="Pfam" id="PF04794">
    <property type="entry name" value="YdjC"/>
    <property type="match status" value="1"/>
</dbReference>
<evidence type="ECO:0000313" key="6">
    <source>
        <dbReference type="EMBL" id="TXG34726.1"/>
    </source>
</evidence>
<dbReference type="GO" id="GO:0005975">
    <property type="term" value="P:carbohydrate metabolic process"/>
    <property type="evidence" value="ECO:0007669"/>
    <property type="project" value="InterPro"/>
</dbReference>
<dbReference type="CDD" id="cd10802">
    <property type="entry name" value="YdjC_TTHB029_like"/>
    <property type="match status" value="1"/>
</dbReference>
<sequence>MGYRRIGIIIILQFLLIIGAWDSFSQQNLAEKLGYPRNSKMLIIHADDLGVSHSENMASFEAIENGFVNSASVMMPTPWVLEAVEYVKKNPSTHDFGLHLVLTSEWKNYRWGPVSSINEVPSLINKHGYFHNACSPSVKPEDVEQELRAQIDRAYAMGLNPTHLDSHMGCVFFISTEVLEVYLSMGQQYNLPVLVGSRIPKALIIKYDVKVIVDEILGMSEDEYNNGPSAYYVNALKSLKPGLSTILIHPAYNNEEMKGMTVDHPDWGSEWRQKDFDFFMSDTCKKLLEEEKIVLVTWREIKEALYD</sequence>
<proteinExistence type="predicted"/>
<name>A0A5C7GDI4_9FLAO</name>
<keyword evidence="5" id="KW-0119">Carbohydrate metabolism</keyword>
<dbReference type="InterPro" id="IPR006879">
    <property type="entry name" value="YdjC-like"/>
</dbReference>
<evidence type="ECO:0000256" key="3">
    <source>
        <dbReference type="ARBA" id="ARBA00022801"/>
    </source>
</evidence>
<protein>
    <submittedName>
        <fullName evidence="6">ChbG/HpnK family deacetylase</fullName>
    </submittedName>
</protein>
<evidence type="ECO:0000256" key="1">
    <source>
        <dbReference type="ARBA" id="ARBA00001946"/>
    </source>
</evidence>
<accession>A0A5C7GDI4</accession>
<dbReference type="PANTHER" id="PTHR31609:SF1">
    <property type="entry name" value="CARBOHYDRATE DEACETYLASE"/>
    <property type="match status" value="1"/>
</dbReference>
<dbReference type="GO" id="GO:0019213">
    <property type="term" value="F:deacetylase activity"/>
    <property type="evidence" value="ECO:0007669"/>
    <property type="project" value="TreeGrafter"/>
</dbReference>
<organism evidence="6 7">
    <name type="scientific">Seonamhaeicola maritimus</name>
    <dbReference type="NCBI Taxonomy" id="2591822"/>
    <lineage>
        <taxon>Bacteria</taxon>
        <taxon>Pseudomonadati</taxon>
        <taxon>Bacteroidota</taxon>
        <taxon>Flavobacteriia</taxon>
        <taxon>Flavobacteriales</taxon>
        <taxon>Flavobacteriaceae</taxon>
    </lineage>
</organism>
<keyword evidence="2" id="KW-0479">Metal-binding</keyword>
<comment type="caution">
    <text evidence="6">The sequence shown here is derived from an EMBL/GenBank/DDBJ whole genome shotgun (WGS) entry which is preliminary data.</text>
</comment>
<reference evidence="6 7" key="1">
    <citation type="submission" date="2019-08" db="EMBL/GenBank/DDBJ databases">
        <title>Seonamhaeicola sediminis sp. nov., isolated from marine sediment.</title>
        <authorList>
            <person name="Cao W.R."/>
        </authorList>
    </citation>
    <scope>NUCLEOTIDE SEQUENCE [LARGE SCALE GENOMIC DNA]</scope>
    <source>
        <strain evidence="6 7">1505</strain>
    </source>
</reference>
<dbReference type="EMBL" id="VRKQ01000021">
    <property type="protein sequence ID" value="TXG34726.1"/>
    <property type="molecule type" value="Genomic_DNA"/>
</dbReference>